<feature type="compositionally biased region" description="Basic and acidic residues" evidence="1">
    <location>
        <begin position="266"/>
        <end position="283"/>
    </location>
</feature>
<dbReference type="Pfam" id="PF12314">
    <property type="entry name" value="IMCp"/>
    <property type="match status" value="1"/>
</dbReference>
<feature type="compositionally biased region" description="Basic and acidic residues" evidence="1">
    <location>
        <begin position="433"/>
        <end position="442"/>
    </location>
</feature>
<protein>
    <submittedName>
        <fullName evidence="2">Alveolin domain containing intermediate filament IMC4, putative</fullName>
    </submittedName>
</protein>
<accession>A0A9W5TF98</accession>
<feature type="region of interest" description="Disordered" evidence="1">
    <location>
        <begin position="235"/>
        <end position="296"/>
    </location>
</feature>
<evidence type="ECO:0000313" key="2">
    <source>
        <dbReference type="EMBL" id="GFE55884.1"/>
    </source>
</evidence>
<reference evidence="2" key="1">
    <citation type="submission" date="2019-12" db="EMBL/GenBank/DDBJ databases">
        <title>Genome sequence of Babesia ovis.</title>
        <authorList>
            <person name="Yamagishi J."/>
            <person name="Sevinc F."/>
            <person name="Xuan X."/>
        </authorList>
    </citation>
    <scope>NUCLEOTIDE SEQUENCE</scope>
    <source>
        <strain evidence="2">Selcuk</strain>
    </source>
</reference>
<feature type="compositionally biased region" description="Polar residues" evidence="1">
    <location>
        <begin position="9"/>
        <end position="24"/>
    </location>
</feature>
<feature type="compositionally biased region" description="Basic and acidic residues" evidence="1">
    <location>
        <begin position="248"/>
        <end position="258"/>
    </location>
</feature>
<gene>
    <name evidence="2" type="ORF">BaOVIS_032880</name>
</gene>
<dbReference type="Proteomes" id="UP001057455">
    <property type="component" value="Unassembled WGS sequence"/>
</dbReference>
<dbReference type="AlphaFoldDB" id="A0A9W5TF98"/>
<feature type="compositionally biased region" description="Polar residues" evidence="1">
    <location>
        <begin position="445"/>
        <end position="454"/>
    </location>
</feature>
<sequence>MTLLKEDQSITGKGNINPSAYQNKGQSYLMPENVNMMPTPELTSYMQPNSLGPNFMQQTVLKKAKSKFPANLCCCCYGEQETVPVETNLVTDPNRSIVLQPIRRERIVEVMKEEIQERVINVPQIQYVDKYVEVTKPVFKYKIKEVKRPVVVEKIKRVPKIVEEEKIIEVPEIRYVEKEVDVPHIVKKEKIVEVPLPIVRERRIPVLRLRKDEKYQEVENINYDEFETNIISMRQGPEAPNNTPIKPQLEEHGNRTPKQDIVGSISKDDRDNKYESEKKDPEGGYKSGGTMDLVPNTHGRKYDYIRDQHDKVERSVNHVEPQKRMNEINDRQISNHYKIQTPPAEHNDVAFNQVLASENENDNGPMVTEIISVRGIGNKQVPSSRGYRGSQYNMDGLVVEVEEDYENISAQEDCDLVSIYPNINALSLNSVPRDGKNKKQDGTDQEATNVNSGRGRSIEDDKNSDSNEGVTHVRITK</sequence>
<name>A0A9W5TF98_BABOV</name>
<proteinExistence type="predicted"/>
<feature type="compositionally biased region" description="Basic and acidic residues" evidence="1">
    <location>
        <begin position="456"/>
        <end position="465"/>
    </location>
</feature>
<dbReference type="OrthoDB" id="365974at2759"/>
<keyword evidence="3" id="KW-1185">Reference proteome</keyword>
<dbReference type="InterPro" id="IPR022086">
    <property type="entry name" value="IMCp"/>
</dbReference>
<feature type="region of interest" description="Disordered" evidence="1">
    <location>
        <begin position="1"/>
        <end position="24"/>
    </location>
</feature>
<evidence type="ECO:0000313" key="3">
    <source>
        <dbReference type="Proteomes" id="UP001057455"/>
    </source>
</evidence>
<evidence type="ECO:0000256" key="1">
    <source>
        <dbReference type="SAM" id="MobiDB-lite"/>
    </source>
</evidence>
<organism evidence="2 3">
    <name type="scientific">Babesia ovis</name>
    <dbReference type="NCBI Taxonomy" id="5869"/>
    <lineage>
        <taxon>Eukaryota</taxon>
        <taxon>Sar</taxon>
        <taxon>Alveolata</taxon>
        <taxon>Apicomplexa</taxon>
        <taxon>Aconoidasida</taxon>
        <taxon>Piroplasmida</taxon>
        <taxon>Babesiidae</taxon>
        <taxon>Babesia</taxon>
    </lineage>
</organism>
<comment type="caution">
    <text evidence="2">The sequence shown here is derived from an EMBL/GenBank/DDBJ whole genome shotgun (WGS) entry which is preliminary data.</text>
</comment>
<feature type="region of interest" description="Disordered" evidence="1">
    <location>
        <begin position="429"/>
        <end position="477"/>
    </location>
</feature>
<dbReference type="EMBL" id="BLIY01000024">
    <property type="protein sequence ID" value="GFE55884.1"/>
    <property type="molecule type" value="Genomic_DNA"/>
</dbReference>